<organism evidence="1 2">
    <name type="scientific">Jimgerdemannia flammicorona</name>
    <dbReference type="NCBI Taxonomy" id="994334"/>
    <lineage>
        <taxon>Eukaryota</taxon>
        <taxon>Fungi</taxon>
        <taxon>Fungi incertae sedis</taxon>
        <taxon>Mucoromycota</taxon>
        <taxon>Mucoromycotina</taxon>
        <taxon>Endogonomycetes</taxon>
        <taxon>Endogonales</taxon>
        <taxon>Endogonaceae</taxon>
        <taxon>Jimgerdemannia</taxon>
    </lineage>
</organism>
<gene>
    <name evidence="1" type="ORF">BC938DRAFT_477596</name>
</gene>
<evidence type="ECO:0000313" key="2">
    <source>
        <dbReference type="Proteomes" id="UP000274822"/>
    </source>
</evidence>
<dbReference type="Proteomes" id="UP000274822">
    <property type="component" value="Unassembled WGS sequence"/>
</dbReference>
<reference evidence="1 2" key="1">
    <citation type="journal article" date="2018" name="New Phytol.">
        <title>Phylogenomics of Endogonaceae and evolution of mycorrhizas within Mucoromycota.</title>
        <authorList>
            <person name="Chang Y."/>
            <person name="Desiro A."/>
            <person name="Na H."/>
            <person name="Sandor L."/>
            <person name="Lipzen A."/>
            <person name="Clum A."/>
            <person name="Barry K."/>
            <person name="Grigoriev I.V."/>
            <person name="Martin F.M."/>
            <person name="Stajich J.E."/>
            <person name="Smith M.E."/>
            <person name="Bonito G."/>
            <person name="Spatafora J.W."/>
        </authorList>
    </citation>
    <scope>NUCLEOTIDE SEQUENCE [LARGE SCALE GENOMIC DNA]</scope>
    <source>
        <strain evidence="1 2">AD002</strain>
    </source>
</reference>
<evidence type="ECO:0000313" key="1">
    <source>
        <dbReference type="EMBL" id="RUS13956.1"/>
    </source>
</evidence>
<keyword evidence="2" id="KW-1185">Reference proteome</keyword>
<accession>A0A433P8U5</accession>
<name>A0A433P8U5_9FUNG</name>
<protein>
    <submittedName>
        <fullName evidence="1">Uncharacterized protein</fullName>
    </submittedName>
</protein>
<dbReference type="AlphaFoldDB" id="A0A433P8U5"/>
<proteinExistence type="predicted"/>
<sequence>MHACNVSFADASKALQTANNNNLDAAIALLRTEGVVHEHGDNPPERSLMLQDIRVRHVD</sequence>
<dbReference type="EMBL" id="RBNJ01028381">
    <property type="protein sequence ID" value="RUS13956.1"/>
    <property type="molecule type" value="Genomic_DNA"/>
</dbReference>
<comment type="caution">
    <text evidence="1">The sequence shown here is derived from an EMBL/GenBank/DDBJ whole genome shotgun (WGS) entry which is preliminary data.</text>
</comment>